<dbReference type="InterPro" id="IPR000905">
    <property type="entry name" value="Gcp-like_dom"/>
</dbReference>
<evidence type="ECO:0000313" key="3">
    <source>
        <dbReference type="Proteomes" id="UP000076923"/>
    </source>
</evidence>
<dbReference type="PANTHER" id="PTHR11735">
    <property type="entry name" value="TRNA N6-ADENOSINE THREONYLCARBAMOYLTRANSFERASE"/>
    <property type="match status" value="1"/>
</dbReference>
<comment type="caution">
    <text evidence="2">The sequence shown here is derived from an EMBL/GenBank/DDBJ whole genome shotgun (WGS) entry which is preliminary data.</text>
</comment>
<proteinExistence type="predicted"/>
<dbReference type="Pfam" id="PF00814">
    <property type="entry name" value="TsaD"/>
    <property type="match status" value="1"/>
</dbReference>
<accession>A0A176TGX8</accession>
<dbReference type="PANTHER" id="PTHR11735:SF11">
    <property type="entry name" value="TRNA THREONYLCARBAMOYLADENOSINE BIOSYNTHESIS PROTEIN TSAB"/>
    <property type="match status" value="1"/>
</dbReference>
<dbReference type="EMBL" id="LVWE01000002">
    <property type="protein sequence ID" value="OAD46636.1"/>
    <property type="molecule type" value="Genomic_DNA"/>
</dbReference>
<keyword evidence="3" id="KW-1185">Reference proteome</keyword>
<protein>
    <submittedName>
        <fullName evidence="2">tRNA threonylcarbamoyladenosine biosynthesis protein TsaB</fullName>
    </submittedName>
</protein>
<evidence type="ECO:0000313" key="2">
    <source>
        <dbReference type="EMBL" id="OAD46636.1"/>
    </source>
</evidence>
<dbReference type="Proteomes" id="UP000076923">
    <property type="component" value="Unassembled WGS sequence"/>
</dbReference>
<dbReference type="AlphaFoldDB" id="A0A176TGX8"/>
<dbReference type="OrthoDB" id="9784166at2"/>
<dbReference type="SUPFAM" id="SSF53067">
    <property type="entry name" value="Actin-like ATPase domain"/>
    <property type="match status" value="2"/>
</dbReference>
<reference evidence="2 3" key="1">
    <citation type="submission" date="2016-02" db="EMBL/GenBank/DDBJ databases">
        <title>Draft genome sequence of Polaribacter atrinae KACC17473.</title>
        <authorList>
            <person name="Shin S.-K."/>
            <person name="Yi H."/>
        </authorList>
    </citation>
    <scope>NUCLEOTIDE SEQUENCE [LARGE SCALE GENOMIC DNA]</scope>
    <source>
        <strain evidence="2 3">KACC 17473</strain>
    </source>
</reference>
<evidence type="ECO:0000259" key="1">
    <source>
        <dbReference type="Pfam" id="PF00814"/>
    </source>
</evidence>
<dbReference type="STRING" id="1333662.LPB303_01485"/>
<dbReference type="InterPro" id="IPR043129">
    <property type="entry name" value="ATPase_NBD"/>
</dbReference>
<dbReference type="Gene3D" id="3.30.420.40">
    <property type="match status" value="2"/>
</dbReference>
<sequence>MTIILNIETATKNCSVSIAKDGVVLVIKELNNGNYSHAEVLHPFILDVLQEAKVTTEEIDAVAVSKGPGSYTGLRIGVSAAKGLCFAFDKPLISIKTLESLAHAVSVDKGVIIPMLDARRMEVYAAVYDENYKQIRDIKAEIIDENSFSEYLETNTVYFLGDGAHKCKEVITHKNAVFVDNKFPSAKEMAQLSFDKYKKNDIEDVAYFEPFYLKDFVVIPEKKKKPTF</sequence>
<name>A0A176TGX8_9FLAO</name>
<feature type="domain" description="Gcp-like" evidence="1">
    <location>
        <begin position="36"/>
        <end position="195"/>
    </location>
</feature>
<dbReference type="RefSeq" id="WP_068447400.1">
    <property type="nucleotide sequence ID" value="NZ_CANKUV010000001.1"/>
</dbReference>
<gene>
    <name evidence="2" type="ORF">LPB303_01485</name>
</gene>
<dbReference type="GO" id="GO:0002949">
    <property type="term" value="P:tRNA threonylcarbamoyladenosine modification"/>
    <property type="evidence" value="ECO:0007669"/>
    <property type="project" value="InterPro"/>
</dbReference>
<dbReference type="GO" id="GO:0005829">
    <property type="term" value="C:cytosol"/>
    <property type="evidence" value="ECO:0007669"/>
    <property type="project" value="TreeGrafter"/>
</dbReference>
<organism evidence="2 3">
    <name type="scientific">Polaribacter atrinae</name>
    <dbReference type="NCBI Taxonomy" id="1333662"/>
    <lineage>
        <taxon>Bacteria</taxon>
        <taxon>Pseudomonadati</taxon>
        <taxon>Bacteroidota</taxon>
        <taxon>Flavobacteriia</taxon>
        <taxon>Flavobacteriales</taxon>
        <taxon>Flavobacteriaceae</taxon>
    </lineage>
</organism>
<dbReference type="CDD" id="cd24032">
    <property type="entry name" value="ASKHA_NBD_TsaB"/>
    <property type="match status" value="1"/>
</dbReference>
<dbReference type="InterPro" id="IPR022496">
    <property type="entry name" value="T6A_TsaB"/>
</dbReference>
<dbReference type="NCBIfam" id="TIGR03725">
    <property type="entry name" value="T6A_YeaZ"/>
    <property type="match status" value="1"/>
</dbReference>